<sequence length="95" mass="10371">MRAAAQEFEAKSGEFRTSNESVAGRVEDLTIFWKGQASQGFRTAMEQWGQSFNQVISALDELRGQLQGASATYLAAEDETTSSTSRLQSDLPGFS</sequence>
<gene>
    <name evidence="3" type="ORF">LXN57_39165</name>
</gene>
<dbReference type="Proteomes" id="UP001523216">
    <property type="component" value="Unassembled WGS sequence"/>
</dbReference>
<evidence type="ECO:0000256" key="1">
    <source>
        <dbReference type="RuleBase" id="RU362001"/>
    </source>
</evidence>
<protein>
    <recommendedName>
        <fullName evidence="1">ESAT-6-like protein</fullName>
    </recommendedName>
</protein>
<proteinExistence type="inferred from homology"/>
<keyword evidence="4" id="KW-1185">Reference proteome</keyword>
<comment type="similarity">
    <text evidence="1">Belongs to the WXG100 family.</text>
</comment>
<dbReference type="EMBL" id="JAMQOL010000062">
    <property type="protein sequence ID" value="MCM4083586.1"/>
    <property type="molecule type" value="Genomic_DNA"/>
</dbReference>
<dbReference type="SUPFAM" id="SSF140453">
    <property type="entry name" value="EsxAB dimer-like"/>
    <property type="match status" value="1"/>
</dbReference>
<accession>A0ABT0YBY4</accession>
<comment type="caution">
    <text evidence="3">The sequence shown here is derived from an EMBL/GenBank/DDBJ whole genome shotgun (WGS) entry which is preliminary data.</text>
</comment>
<dbReference type="NCBIfam" id="TIGR03930">
    <property type="entry name" value="WXG100_ESAT6"/>
    <property type="match status" value="1"/>
</dbReference>
<evidence type="ECO:0000313" key="4">
    <source>
        <dbReference type="Proteomes" id="UP001523216"/>
    </source>
</evidence>
<dbReference type="Gene3D" id="1.10.287.1060">
    <property type="entry name" value="ESAT-6-like"/>
    <property type="match status" value="1"/>
</dbReference>
<organism evidence="3 4">
    <name type="scientific">Paractinoplanes hotanensis</name>
    <dbReference type="NCBI Taxonomy" id="2906497"/>
    <lineage>
        <taxon>Bacteria</taxon>
        <taxon>Bacillati</taxon>
        <taxon>Actinomycetota</taxon>
        <taxon>Actinomycetes</taxon>
        <taxon>Micromonosporales</taxon>
        <taxon>Micromonosporaceae</taxon>
        <taxon>Paractinoplanes</taxon>
    </lineage>
</organism>
<name>A0ABT0YBY4_9ACTN</name>
<feature type="region of interest" description="Disordered" evidence="2">
    <location>
        <begin position="75"/>
        <end position="95"/>
    </location>
</feature>
<evidence type="ECO:0000256" key="2">
    <source>
        <dbReference type="SAM" id="MobiDB-lite"/>
    </source>
</evidence>
<dbReference type="InterPro" id="IPR036689">
    <property type="entry name" value="ESAT-6-like_sf"/>
</dbReference>
<evidence type="ECO:0000313" key="3">
    <source>
        <dbReference type="EMBL" id="MCM4083586.1"/>
    </source>
</evidence>
<dbReference type="InterPro" id="IPR010310">
    <property type="entry name" value="T7SS_ESAT-6-like"/>
</dbReference>
<dbReference type="Pfam" id="PF06013">
    <property type="entry name" value="WXG100"/>
    <property type="match status" value="1"/>
</dbReference>
<reference evidence="3 4" key="1">
    <citation type="submission" date="2022-06" db="EMBL/GenBank/DDBJ databases">
        <title>Actinoplanes abujensis sp. nov., isolated from Nigerian arid soil.</title>
        <authorList>
            <person name="Ding P."/>
        </authorList>
    </citation>
    <scope>NUCLEOTIDE SEQUENCE [LARGE SCALE GENOMIC DNA]</scope>
    <source>
        <strain evidence="4">TRM88002</strain>
    </source>
</reference>